<dbReference type="AlphaFoldDB" id="A0A369WSD3"/>
<dbReference type="RefSeq" id="WP_114694604.1">
    <property type="nucleotide sequence ID" value="NZ_QQOH01000001.1"/>
</dbReference>
<protein>
    <submittedName>
        <fullName evidence="1">DNA polymerase III subunit chi</fullName>
    </submittedName>
</protein>
<accession>A0A369WSD3</accession>
<organism evidence="1 2">
    <name type="scientific">Motiliproteus coralliicola</name>
    <dbReference type="NCBI Taxonomy" id="2283196"/>
    <lineage>
        <taxon>Bacteria</taxon>
        <taxon>Pseudomonadati</taxon>
        <taxon>Pseudomonadota</taxon>
        <taxon>Gammaproteobacteria</taxon>
        <taxon>Oceanospirillales</taxon>
        <taxon>Oceanospirillaceae</taxon>
        <taxon>Motiliproteus</taxon>
    </lineage>
</organism>
<keyword evidence="2" id="KW-1185">Reference proteome</keyword>
<dbReference type="InterPro" id="IPR007459">
    <property type="entry name" value="DNA_pol3_chi"/>
</dbReference>
<comment type="caution">
    <text evidence="1">The sequence shown here is derived from an EMBL/GenBank/DDBJ whole genome shotgun (WGS) entry which is preliminary data.</text>
</comment>
<dbReference type="OrthoDB" id="5297568at2"/>
<dbReference type="Pfam" id="PF04364">
    <property type="entry name" value="DNA_pol3_chi"/>
    <property type="match status" value="1"/>
</dbReference>
<dbReference type="InterPro" id="IPR036768">
    <property type="entry name" value="PolIII_chi_sf"/>
</dbReference>
<gene>
    <name evidence="1" type="ORF">DV711_05420</name>
</gene>
<reference evidence="1 2" key="1">
    <citation type="submission" date="2018-07" db="EMBL/GenBank/DDBJ databases">
        <title>Motiliproteus coralliicola sp. nov., a bacterium isolated from Coral.</title>
        <authorList>
            <person name="Wang G."/>
        </authorList>
    </citation>
    <scope>NUCLEOTIDE SEQUENCE [LARGE SCALE GENOMIC DNA]</scope>
    <source>
        <strain evidence="1 2">C34</strain>
    </source>
</reference>
<proteinExistence type="predicted"/>
<dbReference type="Gene3D" id="3.40.50.10110">
    <property type="entry name" value="DNA polymerase III subunit chi"/>
    <property type="match status" value="1"/>
</dbReference>
<dbReference type="Proteomes" id="UP000253769">
    <property type="component" value="Unassembled WGS sequence"/>
</dbReference>
<dbReference type="SUPFAM" id="SSF102400">
    <property type="entry name" value="DNA polymerase III chi subunit"/>
    <property type="match status" value="1"/>
</dbReference>
<dbReference type="GO" id="GO:0003677">
    <property type="term" value="F:DNA binding"/>
    <property type="evidence" value="ECO:0007669"/>
    <property type="project" value="InterPro"/>
</dbReference>
<dbReference type="GO" id="GO:0006260">
    <property type="term" value="P:DNA replication"/>
    <property type="evidence" value="ECO:0007669"/>
    <property type="project" value="InterPro"/>
</dbReference>
<dbReference type="PANTHER" id="PTHR38767">
    <property type="entry name" value="DNA POLYMERASE III SUBUNIT CHI"/>
    <property type="match status" value="1"/>
</dbReference>
<dbReference type="GO" id="GO:0032298">
    <property type="term" value="P:positive regulation of DNA-templated DNA replication initiation"/>
    <property type="evidence" value="ECO:0007669"/>
    <property type="project" value="TreeGrafter"/>
</dbReference>
<evidence type="ECO:0000313" key="1">
    <source>
        <dbReference type="EMBL" id="RDE25010.1"/>
    </source>
</evidence>
<dbReference type="PANTHER" id="PTHR38767:SF1">
    <property type="entry name" value="DNA POLYMERASE III SUBUNIT CHI"/>
    <property type="match status" value="1"/>
</dbReference>
<dbReference type="EMBL" id="QQOH01000001">
    <property type="protein sequence ID" value="RDE25010.1"/>
    <property type="molecule type" value="Genomic_DNA"/>
</dbReference>
<name>A0A369WSD3_9GAMM</name>
<sequence length="143" mass="16862">MKRSDFYVLPTEDPDARRRFLCKVLEKVVALGHRIYIRTNDETQARQLDEWLWDYRPEAFLPHSLLAAGLNSPIEIGYGDSKPDHREVFVNLALEIDELALEFNRTIEIVVQQPEILEATRANYRRYQGQGYEIHMNDMRRKG</sequence>
<dbReference type="GO" id="GO:0003887">
    <property type="term" value="F:DNA-directed DNA polymerase activity"/>
    <property type="evidence" value="ECO:0007669"/>
    <property type="project" value="InterPro"/>
</dbReference>
<evidence type="ECO:0000313" key="2">
    <source>
        <dbReference type="Proteomes" id="UP000253769"/>
    </source>
</evidence>